<name>L9WUV3_9EURY</name>
<dbReference type="STRING" id="1227499.C493_16589"/>
<reference evidence="2 3" key="1">
    <citation type="journal article" date="2014" name="PLoS Genet.">
        <title>Phylogenetically driven sequencing of extremely halophilic archaea reveals strategies for static and dynamic osmo-response.</title>
        <authorList>
            <person name="Becker E.A."/>
            <person name="Seitzer P.M."/>
            <person name="Tritt A."/>
            <person name="Larsen D."/>
            <person name="Krusor M."/>
            <person name="Yao A.I."/>
            <person name="Wu D."/>
            <person name="Madern D."/>
            <person name="Eisen J.A."/>
            <person name="Darling A.E."/>
            <person name="Facciotti M.T."/>
        </authorList>
    </citation>
    <scope>NUCLEOTIDE SEQUENCE [LARGE SCALE GENOMIC DNA]</scope>
    <source>
        <strain evidence="2 3">JCM 12255</strain>
    </source>
</reference>
<dbReference type="RefSeq" id="WP_007260580.1">
    <property type="nucleotide sequence ID" value="NZ_AOHZ01000079.1"/>
</dbReference>
<comment type="caution">
    <text evidence="2">The sequence shown here is derived from an EMBL/GenBank/DDBJ whole genome shotgun (WGS) entry which is preliminary data.</text>
</comment>
<dbReference type="InterPro" id="IPR046783">
    <property type="entry name" value="HTH_63"/>
</dbReference>
<dbReference type="EMBL" id="AOHZ01000079">
    <property type="protein sequence ID" value="ELY52113.1"/>
    <property type="molecule type" value="Genomic_DNA"/>
</dbReference>
<evidence type="ECO:0000313" key="2">
    <source>
        <dbReference type="EMBL" id="ELY52113.1"/>
    </source>
</evidence>
<dbReference type="eggNOG" id="arCOG07982">
    <property type="taxonomic scope" value="Archaea"/>
</dbReference>
<accession>L9WUV3</accession>
<dbReference type="AlphaFoldDB" id="L9WUV3"/>
<dbReference type="OrthoDB" id="241883at2157"/>
<keyword evidence="3" id="KW-1185">Reference proteome</keyword>
<feature type="region of interest" description="Disordered" evidence="1">
    <location>
        <begin position="184"/>
        <end position="205"/>
    </location>
</feature>
<gene>
    <name evidence="2" type="ORF">C493_16589</name>
</gene>
<dbReference type="Pfam" id="PF20575">
    <property type="entry name" value="HTH_63"/>
    <property type="match status" value="1"/>
</dbReference>
<protein>
    <submittedName>
        <fullName evidence="2">Uncharacterized protein</fullName>
    </submittedName>
</protein>
<evidence type="ECO:0000256" key="1">
    <source>
        <dbReference type="SAM" id="MobiDB-lite"/>
    </source>
</evidence>
<organism evidence="2 3">
    <name type="scientific">Natronolimnohabitans innermongolicus JCM 12255</name>
    <dbReference type="NCBI Taxonomy" id="1227499"/>
    <lineage>
        <taxon>Archaea</taxon>
        <taxon>Methanobacteriati</taxon>
        <taxon>Methanobacteriota</taxon>
        <taxon>Stenosarchaea group</taxon>
        <taxon>Halobacteria</taxon>
        <taxon>Halobacteriales</taxon>
        <taxon>Natrialbaceae</taxon>
        <taxon>Natronolimnohabitans</taxon>
    </lineage>
</organism>
<sequence length="205" mass="22957">MPATNRTTPAVDLESEATLRIDCYVRQSVPTALTDTINDIIDRLGRLQDAGEIHDYDITYWPPECHAVDVTDDTRPQTRDELVTAFERWAVQQGHSLEPAFRRREIPASSFGVGPDEPRERVRVPVVTLAVREVDPDADADTDADADEPTLESLRGVVPYTEQSHATESRTYTVDEWLRIVEPNEDGAASRATPHEQPMALEGHQ</sequence>
<evidence type="ECO:0000313" key="3">
    <source>
        <dbReference type="Proteomes" id="UP000011602"/>
    </source>
</evidence>
<dbReference type="Proteomes" id="UP000011602">
    <property type="component" value="Unassembled WGS sequence"/>
</dbReference>
<proteinExistence type="predicted"/>
<dbReference type="PATRIC" id="fig|1227499.3.peg.3399"/>